<dbReference type="GO" id="GO:0005886">
    <property type="term" value="C:plasma membrane"/>
    <property type="evidence" value="ECO:0007669"/>
    <property type="project" value="TreeGrafter"/>
</dbReference>
<evidence type="ECO:0000313" key="3">
    <source>
        <dbReference type="Proteomes" id="UP000286947"/>
    </source>
</evidence>
<evidence type="ECO:0000256" key="1">
    <source>
        <dbReference type="SAM" id="Phobius"/>
    </source>
</evidence>
<proteinExistence type="predicted"/>
<dbReference type="Proteomes" id="UP000286947">
    <property type="component" value="Unassembled WGS sequence"/>
</dbReference>
<evidence type="ECO:0008006" key="4">
    <source>
        <dbReference type="Google" id="ProtNLM"/>
    </source>
</evidence>
<keyword evidence="3" id="KW-1185">Reference proteome</keyword>
<dbReference type="EMBL" id="PQSP01000001">
    <property type="protein sequence ID" value="RUS67592.1"/>
    <property type="molecule type" value="Genomic_DNA"/>
</dbReference>
<dbReference type="InterPro" id="IPR007360">
    <property type="entry name" value="SirB"/>
</dbReference>
<dbReference type="PIRSF" id="PIRSF005610">
    <property type="entry name" value="SirB"/>
    <property type="match status" value="1"/>
</dbReference>
<sequence length="128" mass="14498">MSNYYPLIKHLHMICAAISISLLIARFICLRLNASVMRQKWVRIVPHCNDTILFCSGVTLIFLTAQYPLTPQSLWLTEKLGLLLVYILLGFVALRRKPLNSGIRYGAFLLALACFASIYYLAKTKAAF</sequence>
<feature type="transmembrane region" description="Helical" evidence="1">
    <location>
        <begin position="51"/>
        <end position="69"/>
    </location>
</feature>
<dbReference type="AlphaFoldDB" id="A0A433SFV1"/>
<dbReference type="PANTHER" id="PTHR39594:SF1">
    <property type="entry name" value="PROTEIN YCHQ"/>
    <property type="match status" value="1"/>
</dbReference>
<accession>A0A433SFV1</accession>
<keyword evidence="1" id="KW-0812">Transmembrane</keyword>
<protein>
    <recommendedName>
        <fullName evidence="4">Protein YchQ</fullName>
    </recommendedName>
</protein>
<dbReference type="Pfam" id="PF04247">
    <property type="entry name" value="SirB"/>
    <property type="match status" value="1"/>
</dbReference>
<name>A0A433SFV1_9BURK</name>
<gene>
    <name evidence="2" type="ORF">CUZ56_00067</name>
</gene>
<organism evidence="2 3">
    <name type="scientific">Saezia sanguinis</name>
    <dbReference type="NCBI Taxonomy" id="1965230"/>
    <lineage>
        <taxon>Bacteria</taxon>
        <taxon>Pseudomonadati</taxon>
        <taxon>Pseudomonadota</taxon>
        <taxon>Betaproteobacteria</taxon>
        <taxon>Burkholderiales</taxon>
        <taxon>Saeziaceae</taxon>
        <taxon>Saezia</taxon>
    </lineage>
</organism>
<dbReference type="OrthoDB" id="5588650at2"/>
<dbReference type="RefSeq" id="WP_126977108.1">
    <property type="nucleotide sequence ID" value="NZ_PQSP01000001.1"/>
</dbReference>
<feature type="transmembrane region" description="Helical" evidence="1">
    <location>
        <begin position="105"/>
        <end position="122"/>
    </location>
</feature>
<comment type="caution">
    <text evidence="2">The sequence shown here is derived from an EMBL/GenBank/DDBJ whole genome shotgun (WGS) entry which is preliminary data.</text>
</comment>
<dbReference type="PANTHER" id="PTHR39594">
    <property type="entry name" value="PROTEIN YCHQ"/>
    <property type="match status" value="1"/>
</dbReference>
<feature type="transmembrane region" description="Helical" evidence="1">
    <location>
        <begin position="6"/>
        <end position="30"/>
    </location>
</feature>
<reference evidence="2 3" key="1">
    <citation type="submission" date="2018-01" db="EMBL/GenBank/DDBJ databases">
        <title>Saezia sanguinis gen. nov., sp. nov., in the order Burkholderiales isolated from human blood.</title>
        <authorList>
            <person name="Medina-Pascual M.J."/>
            <person name="Valdezate S."/>
            <person name="Monzon S."/>
            <person name="Cuesta I."/>
            <person name="Carrasco G."/>
            <person name="Villalon P."/>
            <person name="Saez-Nieto J.A."/>
        </authorList>
    </citation>
    <scope>NUCLEOTIDE SEQUENCE [LARGE SCALE GENOMIC DNA]</scope>
    <source>
        <strain evidence="2 3">CNM695-12</strain>
    </source>
</reference>
<feature type="transmembrane region" description="Helical" evidence="1">
    <location>
        <begin position="75"/>
        <end position="93"/>
    </location>
</feature>
<keyword evidence="1" id="KW-0472">Membrane</keyword>
<keyword evidence="1" id="KW-1133">Transmembrane helix</keyword>
<evidence type="ECO:0000313" key="2">
    <source>
        <dbReference type="EMBL" id="RUS67592.1"/>
    </source>
</evidence>